<evidence type="ECO:0000313" key="3">
    <source>
        <dbReference type="Proteomes" id="UP001178461"/>
    </source>
</evidence>
<keyword evidence="1" id="KW-0472">Membrane</keyword>
<feature type="transmembrane region" description="Helical" evidence="1">
    <location>
        <begin position="54"/>
        <end position="74"/>
    </location>
</feature>
<gene>
    <name evidence="2" type="ORF">PODLI_1B018473</name>
</gene>
<evidence type="ECO:0000313" key="2">
    <source>
        <dbReference type="EMBL" id="CAI5766947.1"/>
    </source>
</evidence>
<organism evidence="2 3">
    <name type="scientific">Podarcis lilfordi</name>
    <name type="common">Lilford's wall lizard</name>
    <dbReference type="NCBI Taxonomy" id="74358"/>
    <lineage>
        <taxon>Eukaryota</taxon>
        <taxon>Metazoa</taxon>
        <taxon>Chordata</taxon>
        <taxon>Craniata</taxon>
        <taxon>Vertebrata</taxon>
        <taxon>Euteleostomi</taxon>
        <taxon>Lepidosauria</taxon>
        <taxon>Squamata</taxon>
        <taxon>Bifurcata</taxon>
        <taxon>Unidentata</taxon>
        <taxon>Episquamata</taxon>
        <taxon>Laterata</taxon>
        <taxon>Lacertibaenia</taxon>
        <taxon>Lacertidae</taxon>
        <taxon>Podarcis</taxon>
    </lineage>
</organism>
<accession>A0AA35JXE1</accession>
<keyword evidence="1" id="KW-1133">Transmembrane helix</keyword>
<dbReference type="AlphaFoldDB" id="A0AA35JXE1"/>
<reference evidence="2" key="1">
    <citation type="submission" date="2022-12" db="EMBL/GenBank/DDBJ databases">
        <authorList>
            <person name="Alioto T."/>
            <person name="Alioto T."/>
            <person name="Gomez Garrido J."/>
        </authorList>
    </citation>
    <scope>NUCLEOTIDE SEQUENCE</scope>
</reference>
<sequence>MESNSLCEAYFCSLLVARQWCKKKNNPLCQNAILCAPGYAKLAFRGTQAKAASAFPLTSDLLSGCINISIYLFWEPHATFESYVVAFGAISLSGIFPFLLF</sequence>
<name>A0AA35JXE1_9SAUR</name>
<protein>
    <submittedName>
        <fullName evidence="2">Uncharacterized protein</fullName>
    </submittedName>
</protein>
<dbReference type="Proteomes" id="UP001178461">
    <property type="component" value="Chromosome 2"/>
</dbReference>
<proteinExistence type="predicted"/>
<dbReference type="EMBL" id="OX395127">
    <property type="protein sequence ID" value="CAI5766947.1"/>
    <property type="molecule type" value="Genomic_DNA"/>
</dbReference>
<feature type="transmembrane region" description="Helical" evidence="1">
    <location>
        <begin position="80"/>
        <end position="100"/>
    </location>
</feature>
<keyword evidence="1" id="KW-0812">Transmembrane</keyword>
<keyword evidence="3" id="KW-1185">Reference proteome</keyword>
<evidence type="ECO:0000256" key="1">
    <source>
        <dbReference type="SAM" id="Phobius"/>
    </source>
</evidence>